<keyword evidence="2 4" id="KW-1133">Transmembrane helix</keyword>
<comment type="caution">
    <text evidence="6">The sequence shown here is derived from an EMBL/GenBank/DDBJ whole genome shotgun (WGS) entry which is preliminary data.</text>
</comment>
<dbReference type="PROSITE" id="PS50850">
    <property type="entry name" value="MFS"/>
    <property type="match status" value="1"/>
</dbReference>
<evidence type="ECO:0000256" key="2">
    <source>
        <dbReference type="ARBA" id="ARBA00022989"/>
    </source>
</evidence>
<keyword evidence="7" id="KW-1185">Reference proteome</keyword>
<feature type="transmembrane region" description="Helical" evidence="4">
    <location>
        <begin position="110"/>
        <end position="133"/>
    </location>
</feature>
<dbReference type="PANTHER" id="PTHR42910">
    <property type="entry name" value="TRANSPORTER SCO4007-RELATED"/>
    <property type="match status" value="1"/>
</dbReference>
<feature type="domain" description="Major facilitator superfamily (MFS) profile" evidence="5">
    <location>
        <begin position="16"/>
        <end position="399"/>
    </location>
</feature>
<organism evidence="6 7">
    <name type="scientific">Cupriavidus agavae</name>
    <dbReference type="NCBI Taxonomy" id="1001822"/>
    <lineage>
        <taxon>Bacteria</taxon>
        <taxon>Pseudomonadati</taxon>
        <taxon>Pseudomonadota</taxon>
        <taxon>Betaproteobacteria</taxon>
        <taxon>Burkholderiales</taxon>
        <taxon>Burkholderiaceae</taxon>
        <taxon>Cupriavidus</taxon>
    </lineage>
</organism>
<accession>A0A4Q7SD15</accession>
<dbReference type="InterPro" id="IPR020846">
    <property type="entry name" value="MFS_dom"/>
</dbReference>
<evidence type="ECO:0000256" key="3">
    <source>
        <dbReference type="ARBA" id="ARBA00023136"/>
    </source>
</evidence>
<keyword evidence="3 4" id="KW-0472">Membrane</keyword>
<feature type="transmembrane region" description="Helical" evidence="4">
    <location>
        <begin position="169"/>
        <end position="191"/>
    </location>
</feature>
<dbReference type="InterPro" id="IPR011701">
    <property type="entry name" value="MFS"/>
</dbReference>
<feature type="transmembrane region" description="Helical" evidence="4">
    <location>
        <begin position="372"/>
        <end position="394"/>
    </location>
</feature>
<evidence type="ECO:0000259" key="5">
    <source>
        <dbReference type="PROSITE" id="PS50850"/>
    </source>
</evidence>
<keyword evidence="1 4" id="KW-0812">Transmembrane</keyword>
<sequence length="402" mass="41406">MSTQSSPTLASGEHAPMSAGLVGLFALCAGVLVANLYYAQPIIELIAPEIGMSIERASVIVSLTQIGYAIGLFFLVPLADLLENRRLLIISGIAAAASLAAAALSSQPSIFLMVSLLLGLSSVSVQILIPLAAHLAPEALRGRTVGTIMGGLLSGILLSRPLSSMAAQWLGWRAVFVIAAAMTLLTVGVIAVTLPRRVPQHRASYASLLASLWHLFARFSVLRQRALFQGLLFAAFSLFWTAVPMELAGRHGLSQSQIGLFALVGALGAVAAPIAGRLADAGHSRTASLAAMVTAALSFLPGLLGGSLAILALGLTGVFLDFAVQMNMVLGQRAIYALDAASRGRLNALYMTAIFVGGAAGSAIASTLYTRFGWAGIVATGGTLALVSLAAFLASSRGQQVA</sequence>
<dbReference type="EMBL" id="SGXM01000001">
    <property type="protein sequence ID" value="RZT43002.1"/>
    <property type="molecule type" value="Genomic_DNA"/>
</dbReference>
<feature type="transmembrane region" description="Helical" evidence="4">
    <location>
        <begin position="86"/>
        <end position="104"/>
    </location>
</feature>
<gene>
    <name evidence="6" type="ORF">EV147_2049</name>
</gene>
<dbReference type="Proteomes" id="UP000291078">
    <property type="component" value="Unassembled WGS sequence"/>
</dbReference>
<dbReference type="CDD" id="cd17324">
    <property type="entry name" value="MFS_NepI_like"/>
    <property type="match status" value="1"/>
</dbReference>
<dbReference type="RefSeq" id="WP_198680198.1">
    <property type="nucleotide sequence ID" value="NZ_SGXM01000001.1"/>
</dbReference>
<protein>
    <submittedName>
        <fullName evidence="6">Putative MFS family arabinose efflux permease</fullName>
    </submittedName>
</protein>
<evidence type="ECO:0000313" key="6">
    <source>
        <dbReference type="EMBL" id="RZT43002.1"/>
    </source>
</evidence>
<dbReference type="AlphaFoldDB" id="A0A4Q7SD15"/>
<dbReference type="InterPro" id="IPR036259">
    <property type="entry name" value="MFS_trans_sf"/>
</dbReference>
<feature type="transmembrane region" description="Helical" evidence="4">
    <location>
        <begin position="299"/>
        <end position="324"/>
    </location>
</feature>
<evidence type="ECO:0000313" key="7">
    <source>
        <dbReference type="Proteomes" id="UP000291078"/>
    </source>
</evidence>
<dbReference type="Gene3D" id="1.20.1250.20">
    <property type="entry name" value="MFS general substrate transporter like domains"/>
    <property type="match status" value="1"/>
</dbReference>
<dbReference type="SUPFAM" id="SSF103473">
    <property type="entry name" value="MFS general substrate transporter"/>
    <property type="match status" value="1"/>
</dbReference>
<evidence type="ECO:0000256" key="1">
    <source>
        <dbReference type="ARBA" id="ARBA00022692"/>
    </source>
</evidence>
<feature type="transmembrane region" description="Helical" evidence="4">
    <location>
        <begin position="260"/>
        <end position="279"/>
    </location>
</feature>
<dbReference type="Pfam" id="PF07690">
    <property type="entry name" value="MFS_1"/>
    <property type="match status" value="1"/>
</dbReference>
<name>A0A4Q7SD15_9BURK</name>
<dbReference type="PANTHER" id="PTHR42910:SF1">
    <property type="entry name" value="MAJOR FACILITATOR SUPERFAMILY (MFS) PROFILE DOMAIN-CONTAINING PROTEIN"/>
    <property type="match status" value="1"/>
</dbReference>
<proteinExistence type="predicted"/>
<feature type="transmembrane region" description="Helical" evidence="4">
    <location>
        <begin position="21"/>
        <end position="39"/>
    </location>
</feature>
<feature type="transmembrane region" description="Helical" evidence="4">
    <location>
        <begin position="227"/>
        <end position="248"/>
    </location>
</feature>
<reference evidence="6 7" key="1">
    <citation type="journal article" date="2015" name="Stand. Genomic Sci.">
        <title>Genomic Encyclopedia of Bacterial and Archaeal Type Strains, Phase III: the genomes of soil and plant-associated and newly described type strains.</title>
        <authorList>
            <person name="Whitman W.B."/>
            <person name="Woyke T."/>
            <person name="Klenk H.P."/>
            <person name="Zhou Y."/>
            <person name="Lilburn T.G."/>
            <person name="Beck B.J."/>
            <person name="De Vos P."/>
            <person name="Vandamme P."/>
            <person name="Eisen J.A."/>
            <person name="Garrity G."/>
            <person name="Hugenholtz P."/>
            <person name="Kyrpides N.C."/>
        </authorList>
    </citation>
    <scope>NUCLEOTIDE SEQUENCE [LARGE SCALE GENOMIC DNA]</scope>
    <source>
        <strain evidence="6 7">ASC-9842</strain>
    </source>
</reference>
<dbReference type="GO" id="GO:0022857">
    <property type="term" value="F:transmembrane transporter activity"/>
    <property type="evidence" value="ECO:0007669"/>
    <property type="project" value="InterPro"/>
</dbReference>
<feature type="transmembrane region" description="Helical" evidence="4">
    <location>
        <begin position="59"/>
        <end position="79"/>
    </location>
</feature>
<evidence type="ECO:0000256" key="4">
    <source>
        <dbReference type="SAM" id="Phobius"/>
    </source>
</evidence>
<feature type="transmembrane region" description="Helical" evidence="4">
    <location>
        <begin position="345"/>
        <end position="366"/>
    </location>
</feature>